<dbReference type="PANTHER" id="PTHR43283:SF11">
    <property type="entry name" value="BETA-LACTAMASE-RELATED DOMAIN-CONTAINING PROTEIN"/>
    <property type="match status" value="1"/>
</dbReference>
<keyword evidence="1 3" id="KW-0378">Hydrolase</keyword>
<organism evidence="3 4">
    <name type="scientific">Neokomagataea tanensis</name>
    <dbReference type="NCBI Taxonomy" id="661191"/>
    <lineage>
        <taxon>Bacteria</taxon>
        <taxon>Pseudomonadati</taxon>
        <taxon>Pseudomonadota</taxon>
        <taxon>Alphaproteobacteria</taxon>
        <taxon>Acetobacterales</taxon>
        <taxon>Acetobacteraceae</taxon>
        <taxon>Neokomagataea</taxon>
    </lineage>
</organism>
<dbReference type="SUPFAM" id="SSF56601">
    <property type="entry name" value="beta-lactamase/transpeptidase-like"/>
    <property type="match status" value="1"/>
</dbReference>
<feature type="domain" description="Beta-lactamase-related" evidence="2">
    <location>
        <begin position="42"/>
        <end position="368"/>
    </location>
</feature>
<dbReference type="RefSeq" id="WP_141493337.1">
    <property type="nucleotide sequence ID" value="NZ_CP032485.1"/>
</dbReference>
<name>A0A4Y6VA07_9PROT</name>
<dbReference type="KEGG" id="ntn:D5366_09640"/>
<dbReference type="Proteomes" id="UP000317214">
    <property type="component" value="Chromosome"/>
</dbReference>
<dbReference type="PANTHER" id="PTHR43283">
    <property type="entry name" value="BETA-LACTAMASE-RELATED"/>
    <property type="match status" value="1"/>
</dbReference>
<gene>
    <name evidence="3" type="ORF">D5366_09640</name>
</gene>
<sequence>MNDFNAMIQRRSFLTQVGMCVGLGVVPIAGCAADRPEKWSAVDARVRKAVDEGQCPGAVLAVGSKGQVAHSYVYGRRALVPEIQPMLWQTVFDMASLTKPLITALAIMQYVERGTIGIDELVTHYLPEFGSMGKESITIRLLLTHYSGLPPDVPLKAPWSGKEEAVRLVMNSPLVAKPGERFLYSDINYITLGLIIEKLSGQSLAVYAHENILSPMGLKHSQFLPPVSERAVIAPTQFDDEGHLLQGVVHDPTSRRMGGVAGHAGFFSTADDVCLYAQELLNRLKGRESRFPLKQETLASMVVPEQPQGKTDLRGFGWDLHTSFSTPRGELFSSQSFGHTGFTGTSLWIDPVSEAYVVLLTNRVHPYGGHSVVSLRHDVATLVAQALAS</sequence>
<protein>
    <submittedName>
        <fullName evidence="3">Class A beta-lactamase-related serine hydrolase</fullName>
    </submittedName>
</protein>
<dbReference type="GO" id="GO:0016787">
    <property type="term" value="F:hydrolase activity"/>
    <property type="evidence" value="ECO:0007669"/>
    <property type="project" value="UniProtKB-KW"/>
</dbReference>
<dbReference type="EMBL" id="CP032485">
    <property type="protein sequence ID" value="QDH25431.1"/>
    <property type="molecule type" value="Genomic_DNA"/>
</dbReference>
<dbReference type="InterPro" id="IPR050789">
    <property type="entry name" value="Diverse_Enzym_Activities"/>
</dbReference>
<evidence type="ECO:0000313" key="4">
    <source>
        <dbReference type="Proteomes" id="UP000317214"/>
    </source>
</evidence>
<evidence type="ECO:0000313" key="3">
    <source>
        <dbReference type="EMBL" id="QDH25431.1"/>
    </source>
</evidence>
<dbReference type="InterPro" id="IPR012338">
    <property type="entry name" value="Beta-lactam/transpept-like"/>
</dbReference>
<evidence type="ECO:0000256" key="1">
    <source>
        <dbReference type="ARBA" id="ARBA00022801"/>
    </source>
</evidence>
<dbReference type="InterPro" id="IPR001466">
    <property type="entry name" value="Beta-lactam-related"/>
</dbReference>
<reference evidence="3 4" key="1">
    <citation type="submission" date="2018-09" db="EMBL/GenBank/DDBJ databases">
        <title>The complete genome sequence of Neokomagataea tanensis NBRC 106556(T).</title>
        <authorList>
            <person name="Chua K.-O."/>
            <person name="See-Too W.-S."/>
            <person name="Hong K.-W."/>
            <person name="Yin W.-F."/>
            <person name="Chan K.-G."/>
        </authorList>
    </citation>
    <scope>NUCLEOTIDE SEQUENCE [LARGE SCALE GENOMIC DNA]</scope>
    <source>
        <strain evidence="4">AH13 \ NBRC 106556</strain>
    </source>
</reference>
<dbReference type="Pfam" id="PF00144">
    <property type="entry name" value="Beta-lactamase"/>
    <property type="match status" value="1"/>
</dbReference>
<dbReference type="OrthoDB" id="5705574at2"/>
<accession>A0A4Y6VA07</accession>
<dbReference type="AlphaFoldDB" id="A0A4Y6VA07"/>
<dbReference type="Gene3D" id="3.40.710.10">
    <property type="entry name" value="DD-peptidase/beta-lactamase superfamily"/>
    <property type="match status" value="1"/>
</dbReference>
<keyword evidence="4" id="KW-1185">Reference proteome</keyword>
<evidence type="ECO:0000259" key="2">
    <source>
        <dbReference type="Pfam" id="PF00144"/>
    </source>
</evidence>
<proteinExistence type="predicted"/>